<evidence type="ECO:0000313" key="2">
    <source>
        <dbReference type="EMBL" id="MQW08446.1"/>
    </source>
</evidence>
<keyword evidence="1" id="KW-1133">Transmembrane helix</keyword>
<feature type="transmembrane region" description="Helical" evidence="1">
    <location>
        <begin position="38"/>
        <end position="59"/>
    </location>
</feature>
<keyword evidence="1" id="KW-0472">Membrane</keyword>
<keyword evidence="1" id="KW-0812">Transmembrane</keyword>
<name>A0A6A7ZZZ5_RHIML</name>
<proteinExistence type="predicted"/>
<dbReference type="RefSeq" id="WP_153319032.1">
    <property type="nucleotide sequence ID" value="NZ_WISP01000220.1"/>
</dbReference>
<gene>
    <name evidence="2" type="ORF">GHK45_33435</name>
</gene>
<organism evidence="2">
    <name type="scientific">Rhizobium meliloti</name>
    <name type="common">Ensifer meliloti</name>
    <name type="synonym">Sinorhizobium meliloti</name>
    <dbReference type="NCBI Taxonomy" id="382"/>
    <lineage>
        <taxon>Bacteria</taxon>
        <taxon>Pseudomonadati</taxon>
        <taxon>Pseudomonadota</taxon>
        <taxon>Alphaproteobacteria</taxon>
        <taxon>Hyphomicrobiales</taxon>
        <taxon>Rhizobiaceae</taxon>
        <taxon>Sinorhizobium/Ensifer group</taxon>
        <taxon>Sinorhizobium</taxon>
    </lineage>
</organism>
<dbReference type="EMBL" id="WISP01000220">
    <property type="protein sequence ID" value="MQW08446.1"/>
    <property type="molecule type" value="Genomic_DNA"/>
</dbReference>
<accession>A0A6A7ZZZ5</accession>
<reference evidence="2" key="1">
    <citation type="journal article" date="2013" name="Genome Biol.">
        <title>Comparative genomics of the core and accessory genomes of 48 Sinorhizobium strains comprising five genospecies.</title>
        <authorList>
            <person name="Sugawara M."/>
            <person name="Epstein B."/>
            <person name="Badgley B.D."/>
            <person name="Unno T."/>
            <person name="Xu L."/>
            <person name="Reese J."/>
            <person name="Gyaneshwar P."/>
            <person name="Denny R."/>
            <person name="Mudge J."/>
            <person name="Bharti A.K."/>
            <person name="Farmer A.D."/>
            <person name="May G.D."/>
            <person name="Woodward J.E."/>
            <person name="Medigue C."/>
            <person name="Vallenet D."/>
            <person name="Lajus A."/>
            <person name="Rouy Z."/>
            <person name="Martinez-Vaz B."/>
            <person name="Tiffin P."/>
            <person name="Young N.D."/>
            <person name="Sadowsky M.J."/>
        </authorList>
    </citation>
    <scope>NUCLEOTIDE SEQUENCE</scope>
    <source>
        <strain evidence="2">M30</strain>
    </source>
</reference>
<sequence>MIRSVVEIVAAICINSIGLALAAVGIETIEYGSSLQFLFVISAAVVLGTMAVWSALRIFDHEYPYRLG</sequence>
<evidence type="ECO:0000256" key="1">
    <source>
        <dbReference type="SAM" id="Phobius"/>
    </source>
</evidence>
<dbReference type="AlphaFoldDB" id="A0A6A7ZZZ5"/>
<protein>
    <submittedName>
        <fullName evidence="2">Uncharacterized protein</fullName>
    </submittedName>
</protein>
<comment type="caution">
    <text evidence="2">The sequence shown here is derived from an EMBL/GenBank/DDBJ whole genome shotgun (WGS) entry which is preliminary data.</text>
</comment>